<evidence type="ECO:0000256" key="7">
    <source>
        <dbReference type="ARBA" id="ARBA00022842"/>
    </source>
</evidence>
<feature type="binding site" evidence="10">
    <location>
        <position position="251"/>
    </location>
    <ligand>
        <name>K(+)</name>
        <dbReference type="ChEBI" id="CHEBI:29103"/>
    </ligand>
</feature>
<dbReference type="PANTHER" id="PTHR42714">
    <property type="entry name" value="TRNA MODIFICATION GTPASE GTPBP3"/>
    <property type="match status" value="1"/>
</dbReference>
<feature type="binding site" evidence="10">
    <location>
        <position position="255"/>
    </location>
    <ligand>
        <name>Mg(2+)</name>
        <dbReference type="ChEBI" id="CHEBI:18420"/>
    </ligand>
</feature>
<feature type="binding site" evidence="10">
    <location>
        <position position="254"/>
    </location>
    <ligand>
        <name>K(+)</name>
        <dbReference type="ChEBI" id="CHEBI:29103"/>
    </ligand>
</feature>
<protein>
    <recommendedName>
        <fullName evidence="10">tRNA modification GTPase MnmE</fullName>
        <ecNumber evidence="10">3.6.-.-</ecNumber>
    </recommendedName>
</protein>
<name>A0A6L5XE84_9BACT</name>
<dbReference type="SUPFAM" id="SSF116878">
    <property type="entry name" value="TrmE connector domain"/>
    <property type="match status" value="1"/>
</dbReference>
<dbReference type="EC" id="3.6.-.-" evidence="10"/>
<comment type="subunit">
    <text evidence="10">Homodimer. Heterotetramer of two MnmE and two MnmG subunits.</text>
</comment>
<dbReference type="Pfam" id="PF01926">
    <property type="entry name" value="MMR_HSR1"/>
    <property type="match status" value="1"/>
</dbReference>
<dbReference type="AlphaFoldDB" id="A0A6L5XE84"/>
<evidence type="ECO:0000256" key="9">
    <source>
        <dbReference type="ARBA" id="ARBA00023134"/>
    </source>
</evidence>
<dbReference type="InterPro" id="IPR025867">
    <property type="entry name" value="MnmE_helical"/>
</dbReference>
<evidence type="ECO:0000256" key="4">
    <source>
        <dbReference type="ARBA" id="ARBA00022723"/>
    </source>
</evidence>
<evidence type="ECO:0000256" key="8">
    <source>
        <dbReference type="ARBA" id="ARBA00022958"/>
    </source>
</evidence>
<feature type="binding site" evidence="10">
    <location>
        <position position="230"/>
    </location>
    <ligand>
        <name>K(+)</name>
        <dbReference type="ChEBI" id="CHEBI:29103"/>
    </ligand>
</feature>
<dbReference type="Gene3D" id="3.40.50.300">
    <property type="entry name" value="P-loop containing nucleotide triphosphate hydrolases"/>
    <property type="match status" value="1"/>
</dbReference>
<evidence type="ECO:0000256" key="3">
    <source>
        <dbReference type="ARBA" id="ARBA00022694"/>
    </source>
</evidence>
<dbReference type="GO" id="GO:0005525">
    <property type="term" value="F:GTP binding"/>
    <property type="evidence" value="ECO:0007669"/>
    <property type="project" value="UniProtKB-UniRule"/>
</dbReference>
<proteinExistence type="inferred from homology"/>
<dbReference type="InterPro" id="IPR018948">
    <property type="entry name" value="GTP-bd_TrmE_N"/>
</dbReference>
<dbReference type="Pfam" id="PF10396">
    <property type="entry name" value="TrmE_N"/>
    <property type="match status" value="1"/>
</dbReference>
<feature type="binding site" evidence="10">
    <location>
        <position position="234"/>
    </location>
    <ligand>
        <name>Mg(2+)</name>
        <dbReference type="ChEBI" id="CHEBI:18420"/>
    </ligand>
</feature>
<evidence type="ECO:0000256" key="5">
    <source>
        <dbReference type="ARBA" id="ARBA00022741"/>
    </source>
</evidence>
<dbReference type="InterPro" id="IPR027417">
    <property type="entry name" value="P-loop_NTPase"/>
</dbReference>
<dbReference type="GO" id="GO:0003924">
    <property type="term" value="F:GTPase activity"/>
    <property type="evidence" value="ECO:0007669"/>
    <property type="project" value="UniProtKB-UniRule"/>
</dbReference>
<dbReference type="RefSeq" id="WP_154327740.1">
    <property type="nucleotide sequence ID" value="NZ_CP045696.1"/>
</dbReference>
<feature type="binding site" evidence="10">
    <location>
        <position position="24"/>
    </location>
    <ligand>
        <name>(6S)-5-formyl-5,6,7,8-tetrahydrofolate</name>
        <dbReference type="ChEBI" id="CHEBI:57457"/>
    </ligand>
</feature>
<dbReference type="GO" id="GO:0046872">
    <property type="term" value="F:metal ion binding"/>
    <property type="evidence" value="ECO:0007669"/>
    <property type="project" value="UniProtKB-KW"/>
</dbReference>
<keyword evidence="8 10" id="KW-0630">Potassium</keyword>
<keyword evidence="5 10" id="KW-0547">Nucleotide-binding</keyword>
<evidence type="ECO:0000259" key="12">
    <source>
        <dbReference type="PROSITE" id="PS51709"/>
    </source>
</evidence>
<accession>A0A6L5XE84</accession>
<comment type="similarity">
    <text evidence="1 10 11">Belongs to the TRAFAC class TrmE-Era-EngA-EngB-Septin-like GTPase superfamily. TrmE GTPase family.</text>
</comment>
<dbReference type="InterPro" id="IPR031168">
    <property type="entry name" value="G_TrmE"/>
</dbReference>
<dbReference type="FunFam" id="3.40.50.300:FF:001376">
    <property type="entry name" value="tRNA modification GTPase MnmE"/>
    <property type="match status" value="1"/>
</dbReference>
<dbReference type="InterPro" id="IPR006073">
    <property type="entry name" value="GTP-bd"/>
</dbReference>
<feature type="domain" description="TrmE-type G" evidence="12">
    <location>
        <begin position="220"/>
        <end position="380"/>
    </location>
</feature>
<feature type="binding site" evidence="10">
    <location>
        <position position="458"/>
    </location>
    <ligand>
        <name>(6S)-5-formyl-5,6,7,8-tetrahydrofolate</name>
        <dbReference type="ChEBI" id="CHEBI:57457"/>
    </ligand>
</feature>
<feature type="binding site" evidence="10">
    <location>
        <position position="124"/>
    </location>
    <ligand>
        <name>(6S)-5-formyl-5,6,7,8-tetrahydrofolate</name>
        <dbReference type="ChEBI" id="CHEBI:57457"/>
    </ligand>
</feature>
<comment type="subcellular location">
    <subcellularLocation>
        <location evidence="10">Cytoplasm</location>
    </subcellularLocation>
</comment>
<dbReference type="Gene3D" id="3.30.1360.120">
    <property type="entry name" value="Probable tRNA modification gtpase trme, domain 1"/>
    <property type="match status" value="1"/>
</dbReference>
<dbReference type="SUPFAM" id="SSF52540">
    <property type="entry name" value="P-loop containing nucleoside triphosphate hydrolases"/>
    <property type="match status" value="1"/>
</dbReference>
<feature type="binding site" evidence="10">
    <location>
        <begin position="230"/>
        <end position="235"/>
    </location>
    <ligand>
        <name>GTP</name>
        <dbReference type="ChEBI" id="CHEBI:37565"/>
    </ligand>
</feature>
<keyword evidence="6 10" id="KW-0378">Hydrolase</keyword>
<evidence type="ECO:0000313" key="14">
    <source>
        <dbReference type="Proteomes" id="UP000483362"/>
    </source>
</evidence>
<dbReference type="InterPro" id="IPR005225">
    <property type="entry name" value="Small_GTP-bd"/>
</dbReference>
<dbReference type="CDD" id="cd04164">
    <property type="entry name" value="trmE"/>
    <property type="match status" value="1"/>
</dbReference>
<keyword evidence="9 10" id="KW-0342">GTP-binding</keyword>
<dbReference type="NCBIfam" id="NF003661">
    <property type="entry name" value="PRK05291.1-3"/>
    <property type="match status" value="1"/>
</dbReference>
<evidence type="ECO:0000256" key="1">
    <source>
        <dbReference type="ARBA" id="ARBA00011043"/>
    </source>
</evidence>
<dbReference type="GO" id="GO:0005829">
    <property type="term" value="C:cytosol"/>
    <property type="evidence" value="ECO:0007669"/>
    <property type="project" value="TreeGrafter"/>
</dbReference>
<keyword evidence="14" id="KW-1185">Reference proteome</keyword>
<reference evidence="13 14" key="1">
    <citation type="submission" date="2019-08" db="EMBL/GenBank/DDBJ databases">
        <title>In-depth cultivation of the pig gut microbiome towards novel bacterial diversity and tailored functional studies.</title>
        <authorList>
            <person name="Wylensek D."/>
            <person name="Hitch T.C.A."/>
            <person name="Clavel T."/>
        </authorList>
    </citation>
    <scope>NUCLEOTIDE SEQUENCE [LARGE SCALE GENOMIC DNA]</scope>
    <source>
        <strain evidence="13 14">Oil-RF-744-WCA-WT-10</strain>
    </source>
</reference>
<gene>
    <name evidence="10 13" type="primary">mnmE</name>
    <name evidence="10" type="synonym">trmE</name>
    <name evidence="13" type="ORF">FYJ29_07805</name>
</gene>
<feature type="binding site" evidence="10">
    <location>
        <position position="249"/>
    </location>
    <ligand>
        <name>K(+)</name>
        <dbReference type="ChEBI" id="CHEBI:29103"/>
    </ligand>
</feature>
<keyword evidence="3 10" id="KW-0819">tRNA processing</keyword>
<dbReference type="Pfam" id="PF12631">
    <property type="entry name" value="MnmE_helical"/>
    <property type="match status" value="1"/>
</dbReference>
<dbReference type="EMBL" id="VULT01000011">
    <property type="protein sequence ID" value="MSS17658.1"/>
    <property type="molecule type" value="Genomic_DNA"/>
</dbReference>
<dbReference type="PANTHER" id="PTHR42714:SF2">
    <property type="entry name" value="TRNA MODIFICATION GTPASE GTPBP3, MITOCHONDRIAL"/>
    <property type="match status" value="1"/>
</dbReference>
<dbReference type="InterPro" id="IPR004520">
    <property type="entry name" value="GTPase_MnmE"/>
</dbReference>
<sequence length="458" mass="49671">MYINDDTIVAVSTPHGMGGIAVVRVSGPQAVDTVARRWQGAPLGTMASHTAHLGRIVDSQGQLLDQVVLTIFRAPHSFTGEDVIEISCHGSMWIQQQVVVTLIDAGCRAATGGEFTQRAFAAGKMDLSQAEAVADLIASQSRASHRVAINQMRGVFSRKLAELRQQLLQFVSLIELELDFSEEDVQFADRGRLVDLARHIDSVISGLAQSYSSGNAIKNGLPVAIIGATNAGKSTLLNALLHDDRALVSDIQGTTRDVIEDTITLGGTLFRFIDTAGLREAKDEIESMGIERSYKKLDEAQLVLWVVDTTAPVESIDDFYRQLAPRFEGKHVITVLNKIDCADPAQLQRLQRTLPNTSLISAKNGDGIDGLQQHIVAAAGLPQIDDNALIVTNARHYEALTRARAAIERSIQGLSDGLSGDLVSQDIRECMYYLGQITGEITTDDILGEIFSHFCIGK</sequence>
<keyword evidence="7 10" id="KW-0460">Magnesium</keyword>
<dbReference type="HAMAP" id="MF_00379">
    <property type="entry name" value="GTPase_MnmE"/>
    <property type="match status" value="1"/>
</dbReference>
<dbReference type="InterPro" id="IPR027266">
    <property type="entry name" value="TrmE/GcvT-like"/>
</dbReference>
<dbReference type="Proteomes" id="UP000483362">
    <property type="component" value="Unassembled WGS sequence"/>
</dbReference>
<dbReference type="GO" id="GO:0002098">
    <property type="term" value="P:tRNA wobble uridine modification"/>
    <property type="evidence" value="ECO:0007669"/>
    <property type="project" value="TreeGrafter"/>
</dbReference>
<dbReference type="NCBIfam" id="TIGR00231">
    <property type="entry name" value="small_GTP"/>
    <property type="match status" value="1"/>
</dbReference>
<evidence type="ECO:0000256" key="6">
    <source>
        <dbReference type="ARBA" id="ARBA00022801"/>
    </source>
</evidence>
<dbReference type="GO" id="GO:0030488">
    <property type="term" value="P:tRNA methylation"/>
    <property type="evidence" value="ECO:0007669"/>
    <property type="project" value="TreeGrafter"/>
</dbReference>
<evidence type="ECO:0000313" key="13">
    <source>
        <dbReference type="EMBL" id="MSS17658.1"/>
    </source>
</evidence>
<evidence type="ECO:0000256" key="11">
    <source>
        <dbReference type="RuleBase" id="RU003313"/>
    </source>
</evidence>
<dbReference type="NCBIfam" id="TIGR00450">
    <property type="entry name" value="mnmE_trmE_thdF"/>
    <property type="match status" value="1"/>
</dbReference>
<comment type="caution">
    <text evidence="13">The sequence shown here is derived from an EMBL/GenBank/DDBJ whole genome shotgun (WGS) entry which is preliminary data.</text>
</comment>
<comment type="caution">
    <text evidence="10">Lacks conserved residue(s) required for the propagation of feature annotation.</text>
</comment>
<feature type="binding site" evidence="10">
    <location>
        <position position="85"/>
    </location>
    <ligand>
        <name>(6S)-5-formyl-5,6,7,8-tetrahydrofolate</name>
        <dbReference type="ChEBI" id="CHEBI:57457"/>
    </ligand>
</feature>
<dbReference type="InterPro" id="IPR027368">
    <property type="entry name" value="MnmE_dom2"/>
</dbReference>
<comment type="function">
    <text evidence="10">Exhibits a very high intrinsic GTPase hydrolysis rate. Involved in the addition of a carboxymethylaminomethyl (cmnm) group at the wobble position (U34) of certain tRNAs, forming tRNA-cmnm(5)s(2)U34.</text>
</comment>
<dbReference type="CDD" id="cd14858">
    <property type="entry name" value="TrmE_N"/>
    <property type="match status" value="1"/>
</dbReference>
<organism evidence="13 14">
    <name type="scientific">Sodaliphilus pleomorphus</name>
    <dbReference type="NCBI Taxonomy" id="2606626"/>
    <lineage>
        <taxon>Bacteria</taxon>
        <taxon>Pseudomonadati</taxon>
        <taxon>Bacteroidota</taxon>
        <taxon>Bacteroidia</taxon>
        <taxon>Bacteroidales</taxon>
        <taxon>Muribaculaceae</taxon>
        <taxon>Sodaliphilus</taxon>
    </lineage>
</organism>
<dbReference type="Gene3D" id="1.20.120.430">
    <property type="entry name" value="tRNA modification GTPase MnmE domain 2"/>
    <property type="match status" value="1"/>
</dbReference>
<evidence type="ECO:0000256" key="2">
    <source>
        <dbReference type="ARBA" id="ARBA00022490"/>
    </source>
</evidence>
<feature type="binding site" evidence="10">
    <location>
        <begin position="249"/>
        <end position="255"/>
    </location>
    <ligand>
        <name>GTP</name>
        <dbReference type="ChEBI" id="CHEBI:37565"/>
    </ligand>
</feature>
<comment type="cofactor">
    <cofactor evidence="10">
        <name>K(+)</name>
        <dbReference type="ChEBI" id="CHEBI:29103"/>
    </cofactor>
    <text evidence="10">Binds 1 potassium ion per subunit.</text>
</comment>
<dbReference type="PROSITE" id="PS51709">
    <property type="entry name" value="G_TRME"/>
    <property type="match status" value="1"/>
</dbReference>
<keyword evidence="2 10" id="KW-0963">Cytoplasm</keyword>
<keyword evidence="4 10" id="KW-0479">Metal-binding</keyword>
<feature type="binding site" evidence="10">
    <location>
        <begin position="274"/>
        <end position="277"/>
    </location>
    <ligand>
        <name>GTP</name>
        <dbReference type="ChEBI" id="CHEBI:37565"/>
    </ligand>
</feature>
<evidence type="ECO:0000256" key="10">
    <source>
        <dbReference type="HAMAP-Rule" id="MF_00379"/>
    </source>
</evidence>